<dbReference type="InterPro" id="IPR046956">
    <property type="entry name" value="RLP23-like"/>
</dbReference>
<keyword evidence="4 11" id="KW-0812">Transmembrane</keyword>
<keyword evidence="6" id="KW-0677">Repeat</keyword>
<evidence type="ECO:0000256" key="10">
    <source>
        <dbReference type="ARBA" id="ARBA00023180"/>
    </source>
</evidence>
<evidence type="ECO:0000313" key="12">
    <source>
        <dbReference type="EMBL" id="KRH12110.1"/>
    </source>
</evidence>
<dbReference type="FunFam" id="3.80.10.10:FF:000111">
    <property type="entry name" value="LRR receptor-like serine/threonine-protein kinase ERECTA"/>
    <property type="match status" value="1"/>
</dbReference>
<dbReference type="EMBL" id="CM000848">
    <property type="protein sequence ID" value="KRH12110.1"/>
    <property type="molecule type" value="Genomic_DNA"/>
</dbReference>
<evidence type="ECO:0000256" key="9">
    <source>
        <dbReference type="ARBA" id="ARBA00023170"/>
    </source>
</evidence>
<reference evidence="13" key="2">
    <citation type="submission" date="2018-02" db="UniProtKB">
        <authorList>
            <consortium name="EnsemblPlants"/>
        </authorList>
    </citation>
    <scope>IDENTIFICATION</scope>
    <source>
        <strain evidence="13">Williams 82</strain>
    </source>
</reference>
<dbReference type="PRINTS" id="PR00019">
    <property type="entry name" value="LEURICHRPT"/>
</dbReference>
<dbReference type="STRING" id="3847.A0A0R0G169"/>
<evidence type="ECO:0000256" key="4">
    <source>
        <dbReference type="ARBA" id="ARBA00022692"/>
    </source>
</evidence>
<organism evidence="12">
    <name type="scientific">Glycine max</name>
    <name type="common">Soybean</name>
    <name type="synonym">Glycine hispida</name>
    <dbReference type="NCBI Taxonomy" id="3847"/>
    <lineage>
        <taxon>Eukaryota</taxon>
        <taxon>Viridiplantae</taxon>
        <taxon>Streptophyta</taxon>
        <taxon>Embryophyta</taxon>
        <taxon>Tracheophyta</taxon>
        <taxon>Spermatophyta</taxon>
        <taxon>Magnoliopsida</taxon>
        <taxon>eudicotyledons</taxon>
        <taxon>Gunneridae</taxon>
        <taxon>Pentapetalae</taxon>
        <taxon>rosids</taxon>
        <taxon>fabids</taxon>
        <taxon>Fabales</taxon>
        <taxon>Fabaceae</taxon>
        <taxon>Papilionoideae</taxon>
        <taxon>50 kb inversion clade</taxon>
        <taxon>NPAAA clade</taxon>
        <taxon>indigoferoid/millettioid clade</taxon>
        <taxon>Phaseoleae</taxon>
        <taxon>Glycine</taxon>
        <taxon>Glycine subgen. Soja</taxon>
    </lineage>
</organism>
<proteinExistence type="inferred from homology"/>
<dbReference type="EnsemblPlants" id="KRH12110">
    <property type="protein sequence ID" value="KRH12110"/>
    <property type="gene ID" value="GLYMA_15G152800"/>
</dbReference>
<evidence type="ECO:0000256" key="8">
    <source>
        <dbReference type="ARBA" id="ARBA00023136"/>
    </source>
</evidence>
<dbReference type="SUPFAM" id="SSF52058">
    <property type="entry name" value="L domain-like"/>
    <property type="match status" value="1"/>
</dbReference>
<keyword evidence="5" id="KW-0732">Signal</keyword>
<feature type="transmembrane region" description="Helical" evidence="11">
    <location>
        <begin position="197"/>
        <end position="219"/>
    </location>
</feature>
<evidence type="ECO:0000256" key="5">
    <source>
        <dbReference type="ARBA" id="ARBA00022729"/>
    </source>
</evidence>
<dbReference type="InterPro" id="IPR001611">
    <property type="entry name" value="Leu-rich_rpt"/>
</dbReference>
<keyword evidence="14" id="KW-1185">Reference proteome</keyword>
<dbReference type="InterPro" id="IPR032675">
    <property type="entry name" value="LRR_dom_sf"/>
</dbReference>
<reference evidence="12 13" key="1">
    <citation type="journal article" date="2010" name="Nature">
        <title>Genome sequence of the palaeopolyploid soybean.</title>
        <authorList>
            <person name="Schmutz J."/>
            <person name="Cannon S.B."/>
            <person name="Schlueter J."/>
            <person name="Ma J."/>
            <person name="Mitros T."/>
            <person name="Nelson W."/>
            <person name="Hyten D.L."/>
            <person name="Song Q."/>
            <person name="Thelen J.J."/>
            <person name="Cheng J."/>
            <person name="Xu D."/>
            <person name="Hellsten U."/>
            <person name="May G.D."/>
            <person name="Yu Y."/>
            <person name="Sakurai T."/>
            <person name="Umezawa T."/>
            <person name="Bhattacharyya M.K."/>
            <person name="Sandhu D."/>
            <person name="Valliyodan B."/>
            <person name="Lindquist E."/>
            <person name="Peto M."/>
            <person name="Grant D."/>
            <person name="Shu S."/>
            <person name="Goodstein D."/>
            <person name="Barry K."/>
            <person name="Futrell-Griggs M."/>
            <person name="Abernathy B."/>
            <person name="Du J."/>
            <person name="Tian Z."/>
            <person name="Zhu L."/>
            <person name="Gill N."/>
            <person name="Joshi T."/>
            <person name="Libault M."/>
            <person name="Sethuraman A."/>
            <person name="Zhang X.-C."/>
            <person name="Shinozaki K."/>
            <person name="Nguyen H.T."/>
            <person name="Wing R.A."/>
            <person name="Cregan P."/>
            <person name="Specht J."/>
            <person name="Grimwood J."/>
            <person name="Rokhsar D."/>
            <person name="Stacey G."/>
            <person name="Shoemaker R.C."/>
            <person name="Jackson S.A."/>
        </authorList>
    </citation>
    <scope>NUCLEOTIDE SEQUENCE [LARGE SCALE GENOMIC DNA]</scope>
    <source>
        <strain evidence="13">cv. Williams 82</strain>
        <tissue evidence="12">Callus</tissue>
    </source>
</reference>
<dbReference type="Pfam" id="PF13855">
    <property type="entry name" value="LRR_8"/>
    <property type="match status" value="1"/>
</dbReference>
<evidence type="ECO:0000256" key="11">
    <source>
        <dbReference type="SAM" id="Phobius"/>
    </source>
</evidence>
<keyword evidence="3" id="KW-0433">Leucine-rich repeat</keyword>
<dbReference type="PROSITE" id="PS51450">
    <property type="entry name" value="LRR"/>
    <property type="match status" value="1"/>
</dbReference>
<reference evidence="12" key="3">
    <citation type="submission" date="2018-07" db="EMBL/GenBank/DDBJ databases">
        <title>WGS assembly of Glycine max.</title>
        <authorList>
            <person name="Schmutz J."/>
            <person name="Cannon S."/>
            <person name="Schlueter J."/>
            <person name="Ma J."/>
            <person name="Mitros T."/>
            <person name="Nelson W."/>
            <person name="Hyten D."/>
            <person name="Song Q."/>
            <person name="Thelen J."/>
            <person name="Cheng J."/>
            <person name="Xu D."/>
            <person name="Hellsten U."/>
            <person name="May G."/>
            <person name="Yu Y."/>
            <person name="Sakurai T."/>
            <person name="Umezawa T."/>
            <person name="Bhattacharyya M."/>
            <person name="Sandhu D."/>
            <person name="Valliyodan B."/>
            <person name="Lindquist E."/>
            <person name="Peto M."/>
            <person name="Grant D."/>
            <person name="Shu S."/>
            <person name="Goodstein D."/>
            <person name="Barry K."/>
            <person name="Futrell-Griggs M."/>
            <person name="Abernathy B."/>
            <person name="Du J."/>
            <person name="Tian Z."/>
            <person name="Zhu L."/>
            <person name="Gill N."/>
            <person name="Joshi T."/>
            <person name="Libault M."/>
            <person name="Sethuraman A."/>
            <person name="Zhang X."/>
            <person name="Shinozaki K."/>
            <person name="Nguyen H."/>
            <person name="Wing R."/>
            <person name="Cregan P."/>
            <person name="Specht J."/>
            <person name="Grimwood J."/>
            <person name="Rokhsar D."/>
            <person name="Stacey G."/>
            <person name="Shoemaker R."/>
            <person name="Jackson S."/>
        </authorList>
    </citation>
    <scope>NUCLEOTIDE SEQUENCE</scope>
    <source>
        <tissue evidence="12">Callus</tissue>
    </source>
</reference>
<dbReference type="Gramene" id="KRH12110">
    <property type="protein sequence ID" value="KRH12110"/>
    <property type="gene ID" value="GLYMA_15G152800"/>
</dbReference>
<comment type="similarity">
    <text evidence="2">Belongs to the RLP family.</text>
</comment>
<dbReference type="SMR" id="A0A0R0G169"/>
<dbReference type="OrthoDB" id="1423838at2759"/>
<evidence type="ECO:0000313" key="14">
    <source>
        <dbReference type="Proteomes" id="UP000008827"/>
    </source>
</evidence>
<evidence type="ECO:0000256" key="6">
    <source>
        <dbReference type="ARBA" id="ARBA00022737"/>
    </source>
</evidence>
<evidence type="ECO:0000256" key="3">
    <source>
        <dbReference type="ARBA" id="ARBA00022614"/>
    </source>
</evidence>
<dbReference type="OMA" id="ILWIPEN"/>
<dbReference type="Gene3D" id="3.80.10.10">
    <property type="entry name" value="Ribonuclease Inhibitor"/>
    <property type="match status" value="1"/>
</dbReference>
<dbReference type="Proteomes" id="UP000008827">
    <property type="component" value="Chromosome 15"/>
</dbReference>
<evidence type="ECO:0000313" key="13">
    <source>
        <dbReference type="EnsemblPlants" id="KRH12110"/>
    </source>
</evidence>
<protein>
    <submittedName>
        <fullName evidence="12 13">Uncharacterized protein</fullName>
    </submittedName>
</protein>
<sequence length="250" mass="28266">MFTLTHVLARDSFSLNTHSYRLLDLSQNKLSGSIPPCVFNIAPMFWIWRGQEVEYHDTWLLKNLDRSTNNLSGEIAPELFGLTQLGSLNLSRNHLMGKIPSNIDSMKNLESLDLSYNNLSGEIPAAISDLSFLSFLNLSYDDLIGQIPLGIQVETLDAWSYGGNPRLYGRPLTKHFSKDVNPDEAKQGGANGSQNELLYLGIGVGYIVGLNGFWYSLILNRAWRHKYFRILDHILDWLYLFVALKLNKVG</sequence>
<comment type="subcellular location">
    <subcellularLocation>
        <location evidence="1">Membrane</location>
        <topology evidence="1">Single-pass type I membrane protein</topology>
    </subcellularLocation>
</comment>
<keyword evidence="8 11" id="KW-0472">Membrane</keyword>
<keyword evidence="10" id="KW-0325">Glycoprotein</keyword>
<accession>A0A0R0G169</accession>
<dbReference type="InParanoid" id="A0A0R0G169"/>
<dbReference type="PANTHER" id="PTHR48063:SF98">
    <property type="entry name" value="LRR RECEPTOR-LIKE SERINE_THREONINE-PROTEIN KINASE FLS2"/>
    <property type="match status" value="1"/>
</dbReference>
<name>A0A0R0G169_SOYBN</name>
<evidence type="ECO:0000256" key="7">
    <source>
        <dbReference type="ARBA" id="ARBA00022989"/>
    </source>
</evidence>
<evidence type="ECO:0000256" key="2">
    <source>
        <dbReference type="ARBA" id="ARBA00009592"/>
    </source>
</evidence>
<dbReference type="PANTHER" id="PTHR48063">
    <property type="entry name" value="LRR RECEPTOR-LIKE KINASE"/>
    <property type="match status" value="1"/>
</dbReference>
<dbReference type="Pfam" id="PF00560">
    <property type="entry name" value="LRR_1"/>
    <property type="match status" value="1"/>
</dbReference>
<dbReference type="GO" id="GO:0016020">
    <property type="term" value="C:membrane"/>
    <property type="evidence" value="ECO:0007669"/>
    <property type="project" value="UniProtKB-SubCell"/>
</dbReference>
<dbReference type="AlphaFoldDB" id="A0A0R0G169"/>
<keyword evidence="9" id="KW-0675">Receptor</keyword>
<keyword evidence="7 11" id="KW-1133">Transmembrane helix</keyword>
<gene>
    <name evidence="12" type="ORF">GLYMA_15G152800</name>
</gene>
<evidence type="ECO:0000256" key="1">
    <source>
        <dbReference type="ARBA" id="ARBA00004479"/>
    </source>
</evidence>